<evidence type="ECO:0000256" key="5">
    <source>
        <dbReference type="ARBA" id="ARBA00022618"/>
    </source>
</evidence>
<keyword evidence="9" id="KW-0347">Helicase</keyword>
<feature type="domain" description="Helicase ATP-binding" evidence="19">
    <location>
        <begin position="192"/>
        <end position="362"/>
    </location>
</feature>
<evidence type="ECO:0000256" key="18">
    <source>
        <dbReference type="SAM" id="MobiDB-lite"/>
    </source>
</evidence>
<dbReference type="EMBL" id="JARGDH010000001">
    <property type="protein sequence ID" value="KAL0278526.1"/>
    <property type="molecule type" value="Genomic_DNA"/>
</dbReference>
<evidence type="ECO:0000256" key="3">
    <source>
        <dbReference type="ARBA" id="ARBA00022473"/>
    </source>
</evidence>
<dbReference type="InterPro" id="IPR014001">
    <property type="entry name" value="Helicase_ATP-bd"/>
</dbReference>
<dbReference type="InterPro" id="IPR000330">
    <property type="entry name" value="SNF2_N"/>
</dbReference>
<keyword evidence="5" id="KW-0132">Cell division</keyword>
<feature type="compositionally biased region" description="Polar residues" evidence="18">
    <location>
        <begin position="109"/>
        <end position="118"/>
    </location>
</feature>
<dbReference type="SMART" id="SM00487">
    <property type="entry name" value="DEXDc"/>
    <property type="match status" value="1"/>
</dbReference>
<evidence type="ECO:0000256" key="1">
    <source>
        <dbReference type="ARBA" id="ARBA00004123"/>
    </source>
</evidence>
<dbReference type="FunFam" id="3.40.50.300:FF:000577">
    <property type="entry name" value="lymphoid-specific helicase isoform X1"/>
    <property type="match status" value="1"/>
</dbReference>
<dbReference type="GO" id="GO:0004386">
    <property type="term" value="F:helicase activity"/>
    <property type="evidence" value="ECO:0007669"/>
    <property type="project" value="UniProtKB-KW"/>
</dbReference>
<evidence type="ECO:0000256" key="2">
    <source>
        <dbReference type="ARBA" id="ARBA00007025"/>
    </source>
</evidence>
<accession>A0AAW2I9H9</accession>
<dbReference type="SUPFAM" id="SSF52540">
    <property type="entry name" value="P-loop containing nucleoside triphosphate hydrolases"/>
    <property type="match status" value="2"/>
</dbReference>
<dbReference type="GO" id="GO:0003682">
    <property type="term" value="F:chromatin binding"/>
    <property type="evidence" value="ECO:0007669"/>
    <property type="project" value="TreeGrafter"/>
</dbReference>
<dbReference type="InterPro" id="IPR049730">
    <property type="entry name" value="SNF2/RAD54-like_C"/>
</dbReference>
<dbReference type="AlphaFoldDB" id="A0AAW2I9H9"/>
<evidence type="ECO:0000256" key="6">
    <source>
        <dbReference type="ARBA" id="ARBA00022741"/>
    </source>
</evidence>
<keyword evidence="12" id="KW-0175">Coiled coil</keyword>
<dbReference type="InterPro" id="IPR001650">
    <property type="entry name" value="Helicase_C-like"/>
</dbReference>
<evidence type="ECO:0000256" key="12">
    <source>
        <dbReference type="ARBA" id="ARBA00023054"/>
    </source>
</evidence>
<evidence type="ECO:0000259" key="20">
    <source>
        <dbReference type="PROSITE" id="PS51194"/>
    </source>
</evidence>
<dbReference type="Gene3D" id="3.40.50.10810">
    <property type="entry name" value="Tandem AAA-ATPase domain"/>
    <property type="match status" value="1"/>
</dbReference>
<dbReference type="GO" id="GO:0005634">
    <property type="term" value="C:nucleus"/>
    <property type="evidence" value="ECO:0007669"/>
    <property type="project" value="UniProtKB-SubCell"/>
</dbReference>
<evidence type="ECO:0000256" key="10">
    <source>
        <dbReference type="ARBA" id="ARBA00022840"/>
    </source>
</evidence>
<dbReference type="PROSITE" id="PS51194">
    <property type="entry name" value="HELICASE_CTER"/>
    <property type="match status" value="1"/>
</dbReference>
<sequence length="786" mass="90147">MNGDVEDSNHECVLAAKNLDEVDYKSQEVEEKLQHENDENLKRDEEKEVSNNDQTVTSVDDEDLEIKQTRCNKLLHLLKRSRMYVTALNEQVQAVGMGQLRRKKKKTVDSNGEALNNGENEKVVDNGKLGSLDLENVKENVTDVDEALFEDDDFFRKTRVTSLGFEVSDYQPLLVEGGVMRDYQLKGLQWLSTLFANGVNGILADEMGLGKTLQVIALVCNLIEQGIEGPFLVIAPLSTISNWVAEFRKFAPSVPTLLFHGSKLHRKEIFPRILEPCAVKGKKVLNVVVTSFEVVLLETKPLSKIMWPYIIVDEGHRIKNHNAQLSRVLREFNAVGKLLITGTPLQNNLSELWALLNFIIPEVFNSLEVFQSWFDIQQLELDGVKFMEENYNVNIISILQQIIMPFLLRREKKDVNIELPPKKEVLVYCPMTPLQKHLYEATVDGSIERLLNNKRQDEDVDFMEPSPKRACVMYQHFKSLERNERNAAIIDKHREKYCSSNDGPNEFDLHITLQNPQMQLRKIVNHPYLVQFPLVPGTGQLKIDEDLVKNSGKLLVVDAILSKLKARNHKVIIFSTFKMMLDILEDLARMRGYNFRRFDGSTKLEEREESILEFNTDPDVFVFFISMRAGGLGINLTGADTIIIYDSDWNPQINLQSQHRCHRIGQTRPVVIYKLCVRNTIDERIVEKGNAKRKLEKMIIQKGKFTKGMQGSDNRLSITDLQELKKLMLSTDYDSVIHSNGFVFTDEELDALLDRSDMSNVPLVNSEKTENKNDKIFKLLKYEEGQ</sequence>
<comment type="caution">
    <text evidence="21">The sequence shown here is derived from an EMBL/GenBank/DDBJ whole genome shotgun (WGS) entry which is preliminary data.</text>
</comment>
<keyword evidence="4" id="KW-0597">Phosphoprotein</keyword>
<keyword evidence="10" id="KW-0067">ATP-binding</keyword>
<comment type="similarity">
    <text evidence="2">Belongs to the SNF2/RAD54 helicase family.</text>
</comment>
<evidence type="ECO:0000256" key="14">
    <source>
        <dbReference type="ARBA" id="ARBA00023242"/>
    </source>
</evidence>
<dbReference type="Pfam" id="PF00271">
    <property type="entry name" value="Helicase_C"/>
    <property type="match status" value="1"/>
</dbReference>
<keyword evidence="6" id="KW-0547">Nucleotide-binding</keyword>
<feature type="compositionally biased region" description="Basic and acidic residues" evidence="18">
    <location>
        <begin position="26"/>
        <end position="50"/>
    </location>
</feature>
<evidence type="ECO:0000256" key="17">
    <source>
        <dbReference type="ARBA" id="ARBA00081399"/>
    </source>
</evidence>
<evidence type="ECO:0000256" key="13">
    <source>
        <dbReference type="ARBA" id="ARBA00023163"/>
    </source>
</evidence>
<comment type="subcellular location">
    <subcellularLocation>
        <location evidence="1">Nucleus</location>
    </subcellularLocation>
</comment>
<evidence type="ECO:0000313" key="21">
    <source>
        <dbReference type="EMBL" id="KAL0278526.1"/>
    </source>
</evidence>
<dbReference type="GO" id="GO:0031508">
    <property type="term" value="P:pericentric heterochromatin formation"/>
    <property type="evidence" value="ECO:0007669"/>
    <property type="project" value="TreeGrafter"/>
</dbReference>
<evidence type="ECO:0000256" key="8">
    <source>
        <dbReference type="ARBA" id="ARBA00022801"/>
    </source>
</evidence>
<keyword evidence="15" id="KW-0131">Cell cycle</keyword>
<dbReference type="PROSITE" id="PS51192">
    <property type="entry name" value="HELICASE_ATP_BIND_1"/>
    <property type="match status" value="1"/>
</dbReference>
<evidence type="ECO:0000256" key="7">
    <source>
        <dbReference type="ARBA" id="ARBA00022776"/>
    </source>
</evidence>
<dbReference type="Pfam" id="PF00176">
    <property type="entry name" value="SNF2-rel_dom"/>
    <property type="match status" value="1"/>
</dbReference>
<dbReference type="GO" id="GO:0016787">
    <property type="term" value="F:hydrolase activity"/>
    <property type="evidence" value="ECO:0007669"/>
    <property type="project" value="UniProtKB-KW"/>
</dbReference>
<keyword evidence="7" id="KW-0498">Mitosis</keyword>
<evidence type="ECO:0000256" key="4">
    <source>
        <dbReference type="ARBA" id="ARBA00022553"/>
    </source>
</evidence>
<keyword evidence="3" id="KW-0217">Developmental protein</keyword>
<keyword evidence="13" id="KW-0804">Transcription</keyword>
<feature type="domain" description="Helicase C-terminal" evidence="20">
    <location>
        <begin position="556"/>
        <end position="717"/>
    </location>
</feature>
<evidence type="ECO:0000259" key="19">
    <source>
        <dbReference type="PROSITE" id="PS51192"/>
    </source>
</evidence>
<feature type="region of interest" description="Disordered" evidence="18">
    <location>
        <begin position="99"/>
        <end position="119"/>
    </location>
</feature>
<dbReference type="GO" id="GO:0005721">
    <property type="term" value="C:pericentric heterochromatin"/>
    <property type="evidence" value="ECO:0007669"/>
    <property type="project" value="TreeGrafter"/>
</dbReference>
<dbReference type="InterPro" id="IPR027417">
    <property type="entry name" value="P-loop_NTPase"/>
</dbReference>
<dbReference type="PANTHER" id="PTHR47161">
    <property type="entry name" value="LYMPHOID-SPECIFIC HELICASE"/>
    <property type="match status" value="1"/>
</dbReference>
<evidence type="ECO:0000256" key="15">
    <source>
        <dbReference type="ARBA" id="ARBA00023306"/>
    </source>
</evidence>
<evidence type="ECO:0000256" key="9">
    <source>
        <dbReference type="ARBA" id="ARBA00022806"/>
    </source>
</evidence>
<dbReference type="Gene3D" id="3.40.50.300">
    <property type="entry name" value="P-loop containing nucleotide triphosphate hydrolases"/>
    <property type="match status" value="1"/>
</dbReference>
<organism evidence="21">
    <name type="scientific">Menopon gallinae</name>
    <name type="common">poultry shaft louse</name>
    <dbReference type="NCBI Taxonomy" id="328185"/>
    <lineage>
        <taxon>Eukaryota</taxon>
        <taxon>Metazoa</taxon>
        <taxon>Ecdysozoa</taxon>
        <taxon>Arthropoda</taxon>
        <taxon>Hexapoda</taxon>
        <taxon>Insecta</taxon>
        <taxon>Pterygota</taxon>
        <taxon>Neoptera</taxon>
        <taxon>Paraneoptera</taxon>
        <taxon>Psocodea</taxon>
        <taxon>Troctomorpha</taxon>
        <taxon>Phthiraptera</taxon>
        <taxon>Amblycera</taxon>
        <taxon>Menoponidae</taxon>
        <taxon>Menopon</taxon>
    </lineage>
</organism>
<dbReference type="GO" id="GO:0005524">
    <property type="term" value="F:ATP binding"/>
    <property type="evidence" value="ECO:0007669"/>
    <property type="project" value="UniProtKB-KW"/>
</dbReference>
<reference evidence="21" key="1">
    <citation type="journal article" date="2024" name="Gigascience">
        <title>Chromosome-level genome of the poultry shaft louse Menopon gallinae provides insight into the host-switching and adaptive evolution of parasitic lice.</title>
        <authorList>
            <person name="Xu Y."/>
            <person name="Ma L."/>
            <person name="Liu S."/>
            <person name="Liang Y."/>
            <person name="Liu Q."/>
            <person name="He Z."/>
            <person name="Tian L."/>
            <person name="Duan Y."/>
            <person name="Cai W."/>
            <person name="Li H."/>
            <person name="Song F."/>
        </authorList>
    </citation>
    <scope>NUCLEOTIDE SEQUENCE</scope>
    <source>
        <strain evidence="21">Cailab_2023a</strain>
    </source>
</reference>
<keyword evidence="8" id="KW-0378">Hydrolase</keyword>
<protein>
    <recommendedName>
        <fullName evidence="17">Proliferation-associated SNF2-like protein</fullName>
    </recommendedName>
</protein>
<dbReference type="GO" id="GO:0006346">
    <property type="term" value="P:DNA methylation-dependent constitutive heterochromatin formation"/>
    <property type="evidence" value="ECO:0007669"/>
    <property type="project" value="TreeGrafter"/>
</dbReference>
<dbReference type="SMART" id="SM00490">
    <property type="entry name" value="HELICc"/>
    <property type="match status" value="1"/>
</dbReference>
<dbReference type="GO" id="GO:0051301">
    <property type="term" value="P:cell division"/>
    <property type="evidence" value="ECO:0007669"/>
    <property type="project" value="UniProtKB-KW"/>
</dbReference>
<dbReference type="InterPro" id="IPR038718">
    <property type="entry name" value="SNF2-like_sf"/>
</dbReference>
<evidence type="ECO:0000256" key="11">
    <source>
        <dbReference type="ARBA" id="ARBA00023015"/>
    </source>
</evidence>
<gene>
    <name evidence="21" type="ORF">PYX00_000331</name>
</gene>
<keyword evidence="14" id="KW-0539">Nucleus</keyword>
<evidence type="ECO:0000256" key="16">
    <source>
        <dbReference type="ARBA" id="ARBA00053349"/>
    </source>
</evidence>
<dbReference type="GO" id="GO:0044027">
    <property type="term" value="P:negative regulation of gene expression via chromosomal CpG island methylation"/>
    <property type="evidence" value="ECO:0007669"/>
    <property type="project" value="TreeGrafter"/>
</dbReference>
<dbReference type="CDD" id="cd18793">
    <property type="entry name" value="SF2_C_SNF"/>
    <property type="match status" value="1"/>
</dbReference>
<dbReference type="PANTHER" id="PTHR47161:SF1">
    <property type="entry name" value="LYMPHOID-SPECIFIC HELICASE"/>
    <property type="match status" value="1"/>
</dbReference>
<name>A0AAW2I9H9_9NEOP</name>
<proteinExistence type="inferred from homology"/>
<dbReference type="FunFam" id="3.40.50.10810:FF:000015">
    <property type="entry name" value="lymphoid-specific helicase isoform X1"/>
    <property type="match status" value="1"/>
</dbReference>
<feature type="region of interest" description="Disordered" evidence="18">
    <location>
        <begin position="26"/>
        <end position="56"/>
    </location>
</feature>
<keyword evidence="11" id="KW-0805">Transcription regulation</keyword>
<comment type="function">
    <text evidence="16">Plays an essential role in normal development and survival. Involved in regulation of the expansion or survival of lymphoid cells. Required for de novo or maintenance DNA methylation. May control silencing of the imprinted CDKN1C gene through DNA methylation. May play a role in formation and organization of heterochromatin, implying a functional role in the regulation of transcription and mitosis.</text>
</comment>